<dbReference type="CDD" id="cd04301">
    <property type="entry name" value="NAT_SF"/>
    <property type="match status" value="1"/>
</dbReference>
<accession>A0A212L9Q0</accession>
<name>A0A212L9Q0_9HYPH</name>
<dbReference type="Pfam" id="PF00583">
    <property type="entry name" value="Acetyltransf_1"/>
    <property type="match status" value="1"/>
</dbReference>
<organism evidence="2">
    <name type="scientific">uncultured Pleomorphomonas sp</name>
    <dbReference type="NCBI Taxonomy" id="442121"/>
    <lineage>
        <taxon>Bacteria</taxon>
        <taxon>Pseudomonadati</taxon>
        <taxon>Pseudomonadota</taxon>
        <taxon>Alphaproteobacteria</taxon>
        <taxon>Hyphomicrobiales</taxon>
        <taxon>Pleomorphomonadaceae</taxon>
        <taxon>Pleomorphomonas</taxon>
        <taxon>environmental samples</taxon>
    </lineage>
</organism>
<sequence>MDLLVKLYDVEPDADLDRRLKESGVVIRRALAPELDTIRAFIATRFSAGWVSEAQVAFSRDPNACLIAVKDGKLLGFACYDAVALGFFGPTGVDEAARGLGIGKALLIRTLLAMRERGYGYAAIGWAGPVEFYARAVGAMPIPGSDKSVYAGLLDPLVHAPTG</sequence>
<dbReference type="InterPro" id="IPR016181">
    <property type="entry name" value="Acyl_CoA_acyltransferase"/>
</dbReference>
<dbReference type="EMBL" id="FMJD01000005">
    <property type="protein sequence ID" value="SCM74245.1"/>
    <property type="molecule type" value="Genomic_DNA"/>
</dbReference>
<dbReference type="Gene3D" id="3.40.630.30">
    <property type="match status" value="1"/>
</dbReference>
<dbReference type="InterPro" id="IPR000182">
    <property type="entry name" value="GNAT_dom"/>
</dbReference>
<proteinExistence type="predicted"/>
<evidence type="ECO:0000313" key="2">
    <source>
        <dbReference type="EMBL" id="SCM74245.1"/>
    </source>
</evidence>
<dbReference type="SUPFAM" id="SSF55729">
    <property type="entry name" value="Acyl-CoA N-acyltransferases (Nat)"/>
    <property type="match status" value="1"/>
</dbReference>
<dbReference type="AlphaFoldDB" id="A0A212L9Q0"/>
<dbReference type="PROSITE" id="PS51186">
    <property type="entry name" value="GNAT"/>
    <property type="match status" value="1"/>
</dbReference>
<reference evidence="2" key="1">
    <citation type="submission" date="2016-08" db="EMBL/GenBank/DDBJ databases">
        <authorList>
            <person name="Seilhamer J.J."/>
        </authorList>
    </citation>
    <scope>NUCLEOTIDE SEQUENCE</scope>
    <source>
        <strain evidence="2">86</strain>
    </source>
</reference>
<protein>
    <submittedName>
        <fullName evidence="2">Acetyltransferase (GNAT) family protein</fullName>
    </submittedName>
</protein>
<dbReference type="GO" id="GO:0016747">
    <property type="term" value="F:acyltransferase activity, transferring groups other than amino-acyl groups"/>
    <property type="evidence" value="ECO:0007669"/>
    <property type="project" value="InterPro"/>
</dbReference>
<evidence type="ECO:0000259" key="1">
    <source>
        <dbReference type="PROSITE" id="PS51186"/>
    </source>
</evidence>
<feature type="domain" description="N-acetyltransferase" evidence="1">
    <location>
        <begin position="25"/>
        <end position="163"/>
    </location>
</feature>
<dbReference type="RefSeq" id="WP_288199697.1">
    <property type="nucleotide sequence ID" value="NZ_LT608334.1"/>
</dbReference>
<gene>
    <name evidence="2" type="ORF">KL86PLE_130143</name>
</gene>
<keyword evidence="2" id="KW-0808">Transferase</keyword>